<dbReference type="SUPFAM" id="SSF51161">
    <property type="entry name" value="Trimeric LpxA-like enzymes"/>
    <property type="match status" value="1"/>
</dbReference>
<dbReference type="InterPro" id="IPR018357">
    <property type="entry name" value="Hexapep_transf_CS"/>
</dbReference>
<dbReference type="PROSITE" id="PS00101">
    <property type="entry name" value="HEXAPEP_TRANSFERASES"/>
    <property type="match status" value="1"/>
</dbReference>
<evidence type="ECO:0000256" key="3">
    <source>
        <dbReference type="ARBA" id="ARBA00022737"/>
    </source>
</evidence>
<dbReference type="Gene3D" id="2.160.10.10">
    <property type="entry name" value="Hexapeptide repeat proteins"/>
    <property type="match status" value="1"/>
</dbReference>
<dbReference type="InterPro" id="IPR001451">
    <property type="entry name" value="Hexapep"/>
</dbReference>
<protein>
    <submittedName>
        <fullName evidence="5">Antibiotic acetyltransferase</fullName>
    </submittedName>
</protein>
<comment type="caution">
    <text evidence="5">The sequence shown here is derived from an EMBL/GenBank/DDBJ whole genome shotgun (WGS) entry which is preliminary data.</text>
</comment>
<dbReference type="InterPro" id="IPR011004">
    <property type="entry name" value="Trimer_LpxA-like_sf"/>
</dbReference>
<evidence type="ECO:0000256" key="1">
    <source>
        <dbReference type="ARBA" id="ARBA00007274"/>
    </source>
</evidence>
<dbReference type="Pfam" id="PF00132">
    <property type="entry name" value="Hexapep"/>
    <property type="match status" value="1"/>
</dbReference>
<dbReference type="PANTHER" id="PTHR43300:SF11">
    <property type="entry name" value="ACETYLTRANSFERASE RV3034C-RELATED"/>
    <property type="match status" value="1"/>
</dbReference>
<organism evidence="5 6">
    <name type="scientific">Rhizobium pisi</name>
    <dbReference type="NCBI Taxonomy" id="574561"/>
    <lineage>
        <taxon>Bacteria</taxon>
        <taxon>Pseudomonadati</taxon>
        <taxon>Pseudomonadota</taxon>
        <taxon>Alphaproteobacteria</taxon>
        <taxon>Hyphomicrobiales</taxon>
        <taxon>Rhizobiaceae</taxon>
        <taxon>Rhizobium/Agrobacterium group</taxon>
        <taxon>Rhizobium</taxon>
    </lineage>
</organism>
<dbReference type="PANTHER" id="PTHR43300">
    <property type="entry name" value="ACETYLTRANSFERASE"/>
    <property type="match status" value="1"/>
</dbReference>
<sequence length="208" mass="22719">MDDAVAEDRIIESGASRVYIGKYSYGVSGARVFTYDQGASLRIGRFCSVAMDVNILLGGEHRTDRFATYPFGHAKFLSQLGGEGIKQPSGTKGDVVIGNDVWIGFGATILSGVTIGDGAVIAARSHVYRDVEPFEIVGGNPARHIRHRFDPEIRNLMMQLRWWELPDESIKQISEILSCSEPTKELLDLMLQAFRAPGADGEAQTDAA</sequence>
<keyword evidence="2 5" id="KW-0808">Transferase</keyword>
<proteinExistence type="inferred from homology"/>
<dbReference type="Proteomes" id="UP000277279">
    <property type="component" value="Unassembled WGS sequence"/>
</dbReference>
<dbReference type="EMBL" id="RJJT01000020">
    <property type="protein sequence ID" value="RSB66450.1"/>
    <property type="molecule type" value="Genomic_DNA"/>
</dbReference>
<keyword evidence="4" id="KW-0012">Acyltransferase</keyword>
<name>A0A427MEV0_9HYPH</name>
<gene>
    <name evidence="5" type="ORF">EFD55_25135</name>
</gene>
<evidence type="ECO:0000313" key="6">
    <source>
        <dbReference type="Proteomes" id="UP000277279"/>
    </source>
</evidence>
<dbReference type="OrthoDB" id="9815592at2"/>
<evidence type="ECO:0000256" key="2">
    <source>
        <dbReference type="ARBA" id="ARBA00022679"/>
    </source>
</evidence>
<dbReference type="CDD" id="cd03349">
    <property type="entry name" value="LbH_XAT"/>
    <property type="match status" value="1"/>
</dbReference>
<reference evidence="5 6" key="1">
    <citation type="submission" date="2018-11" db="EMBL/GenBank/DDBJ databases">
        <authorList>
            <person name="Huo Y."/>
        </authorList>
    </citation>
    <scope>NUCLEOTIDE SEQUENCE [LARGE SCALE GENOMIC DNA]</scope>
    <source>
        <strain evidence="5 6">DSM 30132</strain>
    </source>
</reference>
<dbReference type="GO" id="GO:0016746">
    <property type="term" value="F:acyltransferase activity"/>
    <property type="evidence" value="ECO:0007669"/>
    <property type="project" value="UniProtKB-KW"/>
</dbReference>
<dbReference type="AlphaFoldDB" id="A0A427MEV0"/>
<accession>A0A427MEV0</accession>
<dbReference type="InterPro" id="IPR050179">
    <property type="entry name" value="Trans_hexapeptide_repeat"/>
</dbReference>
<evidence type="ECO:0000256" key="4">
    <source>
        <dbReference type="ARBA" id="ARBA00023315"/>
    </source>
</evidence>
<dbReference type="RefSeq" id="WP_125848480.1">
    <property type="nucleotide sequence ID" value="NZ_JBGLYR010000001.1"/>
</dbReference>
<evidence type="ECO:0000313" key="5">
    <source>
        <dbReference type="EMBL" id="RSB66450.1"/>
    </source>
</evidence>
<comment type="similarity">
    <text evidence="1">Belongs to the transferase hexapeptide repeat family.</text>
</comment>
<keyword evidence="3" id="KW-0677">Repeat</keyword>